<keyword evidence="5" id="KW-1185">Reference proteome</keyword>
<dbReference type="PROSITE" id="PS51135">
    <property type="entry name" value="CIDE_N"/>
    <property type="match status" value="2"/>
</dbReference>
<feature type="domain" description="CIDE-N" evidence="3">
    <location>
        <begin position="169"/>
        <end position="197"/>
    </location>
</feature>
<dbReference type="Gene3D" id="3.10.20.10">
    <property type="match status" value="2"/>
</dbReference>
<dbReference type="Pfam" id="PF02017">
    <property type="entry name" value="CIDE-N"/>
    <property type="match status" value="2"/>
</dbReference>
<dbReference type="PANTHER" id="PTHR12306">
    <property type="entry name" value="CELL DEATH ACTIVATOR CIDE"/>
    <property type="match status" value="1"/>
</dbReference>
<evidence type="ECO:0000256" key="1">
    <source>
        <dbReference type="ARBA" id="ARBA00022703"/>
    </source>
</evidence>
<dbReference type="Proteomes" id="UP000735302">
    <property type="component" value="Unassembled WGS sequence"/>
</dbReference>
<reference evidence="4 5" key="1">
    <citation type="journal article" date="2021" name="Elife">
        <title>Chloroplast acquisition without the gene transfer in kleptoplastic sea slugs, Plakobranchus ocellatus.</title>
        <authorList>
            <person name="Maeda T."/>
            <person name="Takahashi S."/>
            <person name="Yoshida T."/>
            <person name="Shimamura S."/>
            <person name="Takaki Y."/>
            <person name="Nagai Y."/>
            <person name="Toyoda A."/>
            <person name="Suzuki Y."/>
            <person name="Arimoto A."/>
            <person name="Ishii H."/>
            <person name="Satoh N."/>
            <person name="Nishiyama T."/>
            <person name="Hasebe M."/>
            <person name="Maruyama T."/>
            <person name="Minagawa J."/>
            <person name="Obokata J."/>
            <person name="Shigenobu S."/>
        </authorList>
    </citation>
    <scope>NUCLEOTIDE SEQUENCE [LARGE SCALE GENOMIC DNA]</scope>
</reference>
<dbReference type="SMART" id="SM00266">
    <property type="entry name" value="CAD"/>
    <property type="match status" value="1"/>
</dbReference>
<dbReference type="InterPro" id="IPR015121">
    <property type="entry name" value="DNA_fragmentation_mid_dom"/>
</dbReference>
<dbReference type="PANTHER" id="PTHR12306:SF15">
    <property type="entry name" value="DNAATION FACTOR-RELATED PROTEIN 1, ISOFORM B-RELATED"/>
    <property type="match status" value="1"/>
</dbReference>
<feature type="domain" description="CIDE-N" evidence="3">
    <location>
        <begin position="1"/>
        <end position="55"/>
    </location>
</feature>
<dbReference type="GO" id="GO:0042981">
    <property type="term" value="P:regulation of apoptotic process"/>
    <property type="evidence" value="ECO:0007669"/>
    <property type="project" value="TreeGrafter"/>
</dbReference>
<evidence type="ECO:0000313" key="4">
    <source>
        <dbReference type="EMBL" id="GFO31681.1"/>
    </source>
</evidence>
<feature type="non-terminal residue" evidence="4">
    <location>
        <position position="197"/>
    </location>
</feature>
<evidence type="ECO:0000259" key="3">
    <source>
        <dbReference type="PROSITE" id="PS51135"/>
    </source>
</evidence>
<dbReference type="AlphaFoldDB" id="A0AAV4CJJ9"/>
<comment type="caution">
    <text evidence="4">The sequence shown here is derived from an EMBL/GenBank/DDBJ whole genome shotgun (WGS) entry which is preliminary data.</text>
</comment>
<name>A0AAV4CJJ9_9GAST</name>
<dbReference type="Pfam" id="PF09033">
    <property type="entry name" value="DFF-C"/>
    <property type="match status" value="1"/>
</dbReference>
<dbReference type="InterPro" id="IPR003508">
    <property type="entry name" value="CIDE-N_dom"/>
</dbReference>
<dbReference type="EMBL" id="BLXT01006414">
    <property type="protein sequence ID" value="GFO31681.1"/>
    <property type="molecule type" value="Genomic_DNA"/>
</dbReference>
<proteinExistence type="predicted"/>
<accession>A0AAV4CJJ9</accession>
<evidence type="ECO:0000313" key="5">
    <source>
        <dbReference type="Proteomes" id="UP000735302"/>
    </source>
</evidence>
<protein>
    <submittedName>
        <fullName evidence="4">DNAation factor subunit alpha</fullName>
    </submittedName>
</protein>
<gene>
    <name evidence="4" type="ORF">PoB_005818600</name>
</gene>
<keyword evidence="1 2" id="KW-0053">Apoptosis</keyword>
<dbReference type="GO" id="GO:0006915">
    <property type="term" value="P:apoptotic process"/>
    <property type="evidence" value="ECO:0007669"/>
    <property type="project" value="UniProtKB-UniRule"/>
</dbReference>
<evidence type="ECO:0000256" key="2">
    <source>
        <dbReference type="PROSITE-ProRule" id="PRU00447"/>
    </source>
</evidence>
<organism evidence="4 5">
    <name type="scientific">Plakobranchus ocellatus</name>
    <dbReference type="NCBI Taxonomy" id="259542"/>
    <lineage>
        <taxon>Eukaryota</taxon>
        <taxon>Metazoa</taxon>
        <taxon>Spiralia</taxon>
        <taxon>Lophotrochozoa</taxon>
        <taxon>Mollusca</taxon>
        <taxon>Gastropoda</taxon>
        <taxon>Heterobranchia</taxon>
        <taxon>Euthyneura</taxon>
        <taxon>Panpulmonata</taxon>
        <taxon>Sacoglossa</taxon>
        <taxon>Placobranchoidea</taxon>
        <taxon>Plakobranchidae</taxon>
        <taxon>Plakobranchus</taxon>
    </lineage>
</organism>
<sequence>MKQKLLSGQEKLREVENPRIVFEEDGTLVDDEDYFCTLPDDTIVQLLGEGEIWRSCKTDVPMEKTDSASSAALENQEVTMDELCQDLKEDLARIITFSRDQLQDLVDADAPTLARKLEESEKFVKKLQSACQRFIDERDEAKETADLVRLYDEAASKANKSIEENPKRPTRPFKVWNLDRSKKYAVMASSLQTLIQK</sequence>
<dbReference type="Gene3D" id="1.10.1490.10">
    <property type="entry name" value="C-terminal domain of DFF45/ICAD (DFF-C domain)"/>
    <property type="match status" value="1"/>
</dbReference>
<dbReference type="SUPFAM" id="SSF54277">
    <property type="entry name" value="CAD &amp; PB1 domains"/>
    <property type="match status" value="2"/>
</dbReference>